<evidence type="ECO:0000313" key="2">
    <source>
        <dbReference type="EMBL" id="QSE98436.1"/>
    </source>
</evidence>
<dbReference type="EMBL" id="CP070608">
    <property type="protein sequence ID" value="QSE98436.1"/>
    <property type="molecule type" value="Genomic_DNA"/>
</dbReference>
<dbReference type="AlphaFoldDB" id="A0A975A1L1"/>
<keyword evidence="3" id="KW-1185">Reference proteome</keyword>
<dbReference type="RefSeq" id="WP_205722950.1">
    <property type="nucleotide sequence ID" value="NZ_CP070608.1"/>
</dbReference>
<dbReference type="Proteomes" id="UP000662783">
    <property type="component" value="Chromosome"/>
</dbReference>
<keyword evidence="1" id="KW-1133">Transmembrane helix</keyword>
<evidence type="ECO:0000313" key="3">
    <source>
        <dbReference type="Proteomes" id="UP000662783"/>
    </source>
</evidence>
<evidence type="ECO:0000256" key="1">
    <source>
        <dbReference type="SAM" id="Phobius"/>
    </source>
</evidence>
<feature type="transmembrane region" description="Helical" evidence="1">
    <location>
        <begin position="7"/>
        <end position="30"/>
    </location>
</feature>
<feature type="transmembrane region" description="Helical" evidence="1">
    <location>
        <begin position="69"/>
        <end position="89"/>
    </location>
</feature>
<protein>
    <submittedName>
        <fullName evidence="2">Uncharacterized protein</fullName>
    </submittedName>
</protein>
<sequence length="208" mass="24435">MKNESKGIYDVNTIAFFIMLCVATLVLLIVKKTFIENATVAFEILAERGEMGVFHAINALQYLTIPVVYLWKFVIIAFIIWVGCFMYGYRITYAQVWKVVLISESVFLIPEFLKICWFMFIETDPNIFMIREFYPLSLINLADTSELSDQYFYPLKALNVFEVAYWFVLVEGIHTMASKKKSIAYNIIFSSYVLFFFLWLGFYILVYK</sequence>
<gene>
    <name evidence="2" type="ORF">JR347_04995</name>
</gene>
<accession>A0A975A1L1</accession>
<name>A0A975A1L1_9BACT</name>
<reference evidence="2" key="1">
    <citation type="submission" date="2021-02" db="EMBL/GenBank/DDBJ databases">
        <title>Fulvivirga sp. S481 isolated from sea water.</title>
        <authorList>
            <person name="Bae S.S."/>
            <person name="Baek K."/>
        </authorList>
    </citation>
    <scope>NUCLEOTIDE SEQUENCE</scope>
    <source>
        <strain evidence="2">S481</strain>
    </source>
</reference>
<feature type="transmembrane region" description="Helical" evidence="1">
    <location>
        <begin position="96"/>
        <end position="120"/>
    </location>
</feature>
<organism evidence="2 3">
    <name type="scientific">Fulvivirga lutea</name>
    <dbReference type="NCBI Taxonomy" id="2810512"/>
    <lineage>
        <taxon>Bacteria</taxon>
        <taxon>Pseudomonadati</taxon>
        <taxon>Bacteroidota</taxon>
        <taxon>Cytophagia</taxon>
        <taxon>Cytophagales</taxon>
        <taxon>Fulvivirgaceae</taxon>
        <taxon>Fulvivirga</taxon>
    </lineage>
</organism>
<keyword evidence="1" id="KW-0812">Transmembrane</keyword>
<keyword evidence="1" id="KW-0472">Membrane</keyword>
<feature type="transmembrane region" description="Helical" evidence="1">
    <location>
        <begin position="182"/>
        <end position="206"/>
    </location>
</feature>
<feature type="transmembrane region" description="Helical" evidence="1">
    <location>
        <begin position="151"/>
        <end position="170"/>
    </location>
</feature>
<dbReference type="KEGG" id="fuv:JR347_04995"/>
<proteinExistence type="predicted"/>